<dbReference type="RefSeq" id="WP_004812468.1">
    <property type="nucleotide sequence ID" value="NZ_KB849450.1"/>
</dbReference>
<dbReference type="HOGENOM" id="CLU_805685_0_0_6"/>
<dbReference type="InterPro" id="IPR026906">
    <property type="entry name" value="LRR_5"/>
</dbReference>
<dbReference type="SUPFAM" id="SSF52058">
    <property type="entry name" value="L domain-like"/>
    <property type="match status" value="1"/>
</dbReference>
<dbReference type="PANTHER" id="PTHR45661:SF3">
    <property type="entry name" value="IG-LIKE DOMAIN-CONTAINING PROTEIN"/>
    <property type="match status" value="1"/>
</dbReference>
<proteinExistence type="predicted"/>
<evidence type="ECO:0000313" key="2">
    <source>
        <dbReference type="Proteomes" id="UP000018438"/>
    </source>
</evidence>
<dbReference type="InterPro" id="IPR032675">
    <property type="entry name" value="LRR_dom_sf"/>
</dbReference>
<dbReference type="EMBL" id="APPI01000010">
    <property type="protein sequence ID" value="ENV14245.1"/>
    <property type="molecule type" value="Genomic_DNA"/>
</dbReference>
<evidence type="ECO:0008006" key="3">
    <source>
        <dbReference type="Google" id="ProtNLM"/>
    </source>
</evidence>
<dbReference type="Proteomes" id="UP000018438">
    <property type="component" value="Unassembled WGS sequence"/>
</dbReference>
<sequence>MTTIAEQLIELNDVKQEMRRAINDFTGEEAVTSFTPFDQYASIIRANSSVGHEDIRDMISITGDVSDGTFNHVEKVIISDVVNYIPAGFLQGGRGNSLFNYCKGLIILGDVSVIEGYGLAYFQQAKTLEFKGTVGEIWRYAFTGWGALEELELPEGLTWISDNAFDQSRLTRLVLPSTLQHIGASAFSSIIRLGSLVLPESLDFIGDYAFGELSSFDASDELVLPGSLKYIGRYAFRFLDGITSLTVSEGVETIEHSAFWKLTTISELVLPSTLKFLGDYSFYSVTADRIYCYAEVPPTANGQYFFWSTPNDTLKLYVPAGSVEAYKTAPYWSAYEQWIYPMPE</sequence>
<reference evidence="1 2" key="1">
    <citation type="submission" date="2013-02" db="EMBL/GenBank/DDBJ databases">
        <title>The Genome Sequence of Acinetobacter schindleri NIPH 900.</title>
        <authorList>
            <consortium name="The Broad Institute Genome Sequencing Platform"/>
            <consortium name="The Broad Institute Genome Sequencing Center for Infectious Disease"/>
            <person name="Cerqueira G."/>
            <person name="Feldgarden M."/>
            <person name="Courvalin P."/>
            <person name="Perichon B."/>
            <person name="Grillot-Courvalin C."/>
            <person name="Clermont D."/>
            <person name="Rocha E."/>
            <person name="Yoon E.-J."/>
            <person name="Nemec A."/>
            <person name="Walker B."/>
            <person name="Young S.K."/>
            <person name="Zeng Q."/>
            <person name="Gargeya S."/>
            <person name="Fitzgerald M."/>
            <person name="Haas B."/>
            <person name="Abouelleil A."/>
            <person name="Alvarado L."/>
            <person name="Arachchi H.M."/>
            <person name="Berlin A.M."/>
            <person name="Chapman S.B."/>
            <person name="Dewar J."/>
            <person name="Goldberg J."/>
            <person name="Griggs A."/>
            <person name="Gujja S."/>
            <person name="Hansen M."/>
            <person name="Howarth C."/>
            <person name="Imamovic A."/>
            <person name="Larimer J."/>
            <person name="McCowan C."/>
            <person name="Murphy C."/>
            <person name="Neiman D."/>
            <person name="Pearson M."/>
            <person name="Priest M."/>
            <person name="Roberts A."/>
            <person name="Saif S."/>
            <person name="Shea T."/>
            <person name="Sisk P."/>
            <person name="Sykes S."/>
            <person name="Wortman J."/>
            <person name="Nusbaum C."/>
            <person name="Birren B."/>
        </authorList>
    </citation>
    <scope>NUCLEOTIDE SEQUENCE [LARGE SCALE GENOMIC DNA]</scope>
    <source>
        <strain evidence="1 2">NIPH 900</strain>
    </source>
</reference>
<dbReference type="InterPro" id="IPR053139">
    <property type="entry name" value="Surface_bspA-like"/>
</dbReference>
<name>N8Y4K4_9GAMM</name>
<dbReference type="Pfam" id="PF13306">
    <property type="entry name" value="LRR_5"/>
    <property type="match status" value="2"/>
</dbReference>
<dbReference type="AlphaFoldDB" id="N8Y4K4"/>
<evidence type="ECO:0000313" key="1">
    <source>
        <dbReference type="EMBL" id="ENV14245.1"/>
    </source>
</evidence>
<comment type="caution">
    <text evidence="1">The sequence shown here is derived from an EMBL/GenBank/DDBJ whole genome shotgun (WGS) entry which is preliminary data.</text>
</comment>
<gene>
    <name evidence="1" type="ORF">F965_00488</name>
</gene>
<dbReference type="Gene3D" id="3.80.10.10">
    <property type="entry name" value="Ribonuclease Inhibitor"/>
    <property type="match status" value="1"/>
</dbReference>
<dbReference type="PANTHER" id="PTHR45661">
    <property type="entry name" value="SURFACE ANTIGEN"/>
    <property type="match status" value="1"/>
</dbReference>
<dbReference type="PATRIC" id="fig|1217675.3.peg.469"/>
<protein>
    <recommendedName>
        <fullName evidence="3">Leucine-rich repeat domain-containing protein</fullName>
    </recommendedName>
</protein>
<accession>N8Y4K4</accession>
<keyword evidence="2" id="KW-1185">Reference proteome</keyword>
<organism evidence="1 2">
    <name type="scientific">Acinetobacter schindleri NIPH 900</name>
    <dbReference type="NCBI Taxonomy" id="1217675"/>
    <lineage>
        <taxon>Bacteria</taxon>
        <taxon>Pseudomonadati</taxon>
        <taxon>Pseudomonadota</taxon>
        <taxon>Gammaproteobacteria</taxon>
        <taxon>Moraxellales</taxon>
        <taxon>Moraxellaceae</taxon>
        <taxon>Acinetobacter</taxon>
    </lineage>
</organism>